<evidence type="ECO:0000256" key="8">
    <source>
        <dbReference type="SAM" id="MobiDB-lite"/>
    </source>
</evidence>
<feature type="binding site" evidence="7">
    <location>
        <position position="77"/>
    </location>
    <ligand>
        <name>Zn(2+)</name>
        <dbReference type="ChEBI" id="CHEBI:29105"/>
    </ligand>
</feature>
<dbReference type="GO" id="GO:0008270">
    <property type="term" value="F:zinc ion binding"/>
    <property type="evidence" value="ECO:0007669"/>
    <property type="project" value="TreeGrafter"/>
</dbReference>
<evidence type="ECO:0000256" key="1">
    <source>
        <dbReference type="ARBA" id="ARBA00007957"/>
    </source>
</evidence>
<reference evidence="10" key="1">
    <citation type="journal article" date="2018" name="Sci. Rep.">
        <title>Lignite coal burning seam in the remote Altai Mountains harbors a hydrogen-driven thermophilic microbial community.</title>
        <authorList>
            <person name="Kadnikov V.V."/>
            <person name="Mardanov A.V."/>
            <person name="Ivasenko D.A."/>
            <person name="Antsiferov D.V."/>
            <person name="Beletsky A.V."/>
            <person name="Karnachuk O.V."/>
            <person name="Ravin N.V."/>
        </authorList>
    </citation>
    <scope>NUCLEOTIDE SEQUENCE [LARGE SCALE GENOMIC DNA]</scope>
</reference>
<dbReference type="Proteomes" id="UP000244338">
    <property type="component" value="Unassembled WGS sequence"/>
</dbReference>
<organism evidence="9 10">
    <name type="scientific">Candidatus Carbonibacillus altaicus</name>
    <dbReference type="NCBI Taxonomy" id="2163959"/>
    <lineage>
        <taxon>Bacteria</taxon>
        <taxon>Bacillati</taxon>
        <taxon>Bacillota</taxon>
        <taxon>Bacilli</taxon>
        <taxon>Bacillales</taxon>
        <taxon>Candidatus Carbonibacillus</taxon>
    </lineage>
</organism>
<sequence length="153" mass="17518">MTHQRKVILDIVRESEDHPSAADVIDRLKEKGIHFAYGTIYNSLKYLTEQGYIREIRAGDGVSRYDGRMEAHHHIRCRICNRIEEVYVPLPLNWLKQTEKETGYSVDDEGFLLEGVCPSCQAKLDSDKASTGSNDASREKEAFRAKERERTTG</sequence>
<dbReference type="PANTHER" id="PTHR33202">
    <property type="entry name" value="ZINC UPTAKE REGULATION PROTEIN"/>
    <property type="match status" value="1"/>
</dbReference>
<protein>
    <submittedName>
        <fullName evidence="9">Peroxide stress regulator PerR, FUR family</fullName>
    </submittedName>
</protein>
<dbReference type="GO" id="GO:0003700">
    <property type="term" value="F:DNA-binding transcription factor activity"/>
    <property type="evidence" value="ECO:0007669"/>
    <property type="project" value="InterPro"/>
</dbReference>
<comment type="similarity">
    <text evidence="1">Belongs to the Fur family.</text>
</comment>
<feature type="compositionally biased region" description="Basic and acidic residues" evidence="8">
    <location>
        <begin position="136"/>
        <end position="153"/>
    </location>
</feature>
<dbReference type="InterPro" id="IPR036390">
    <property type="entry name" value="WH_DNA-bd_sf"/>
</dbReference>
<dbReference type="InterPro" id="IPR036388">
    <property type="entry name" value="WH-like_DNA-bd_sf"/>
</dbReference>
<keyword evidence="6" id="KW-0804">Transcription</keyword>
<evidence type="ECO:0000256" key="2">
    <source>
        <dbReference type="ARBA" id="ARBA00022491"/>
    </source>
</evidence>
<evidence type="ECO:0000256" key="5">
    <source>
        <dbReference type="ARBA" id="ARBA00023125"/>
    </source>
</evidence>
<dbReference type="AlphaFoldDB" id="A0A2R6Y4H7"/>
<comment type="caution">
    <text evidence="9">The sequence shown here is derived from an EMBL/GenBank/DDBJ whole genome shotgun (WGS) entry which is preliminary data.</text>
</comment>
<dbReference type="Pfam" id="PF01475">
    <property type="entry name" value="FUR"/>
    <property type="match status" value="1"/>
</dbReference>
<keyword evidence="3 7" id="KW-0862">Zinc</keyword>
<feature type="region of interest" description="Disordered" evidence="8">
    <location>
        <begin position="124"/>
        <end position="153"/>
    </location>
</feature>
<dbReference type="Gene3D" id="1.10.10.10">
    <property type="entry name" value="Winged helix-like DNA-binding domain superfamily/Winged helix DNA-binding domain"/>
    <property type="match status" value="1"/>
</dbReference>
<evidence type="ECO:0000256" key="6">
    <source>
        <dbReference type="ARBA" id="ARBA00023163"/>
    </source>
</evidence>
<feature type="binding site" evidence="7">
    <location>
        <position position="80"/>
    </location>
    <ligand>
        <name>Zn(2+)</name>
        <dbReference type="ChEBI" id="CHEBI:29105"/>
    </ligand>
</feature>
<evidence type="ECO:0000313" key="9">
    <source>
        <dbReference type="EMBL" id="PTQ57581.1"/>
    </source>
</evidence>
<dbReference type="SUPFAM" id="SSF46785">
    <property type="entry name" value="Winged helix' DNA-binding domain"/>
    <property type="match status" value="1"/>
</dbReference>
<evidence type="ECO:0000256" key="4">
    <source>
        <dbReference type="ARBA" id="ARBA00023015"/>
    </source>
</evidence>
<evidence type="ECO:0000313" key="10">
    <source>
        <dbReference type="Proteomes" id="UP000244338"/>
    </source>
</evidence>
<dbReference type="PANTHER" id="PTHR33202:SF7">
    <property type="entry name" value="FERRIC UPTAKE REGULATION PROTEIN"/>
    <property type="match status" value="1"/>
</dbReference>
<keyword evidence="2" id="KW-0678">Repressor</keyword>
<comment type="cofactor">
    <cofactor evidence="7">
        <name>Zn(2+)</name>
        <dbReference type="ChEBI" id="CHEBI:29105"/>
    </cofactor>
    <text evidence="7">Binds 1 zinc ion per subunit.</text>
</comment>
<feature type="binding site" evidence="7">
    <location>
        <position position="117"/>
    </location>
    <ligand>
        <name>Zn(2+)</name>
        <dbReference type="ChEBI" id="CHEBI:29105"/>
    </ligand>
</feature>
<gene>
    <name evidence="9" type="ORF">BSOLF_1285</name>
</gene>
<proteinExistence type="inferred from homology"/>
<keyword evidence="5" id="KW-0238">DNA-binding</keyword>
<dbReference type="GO" id="GO:1900376">
    <property type="term" value="P:regulation of secondary metabolite biosynthetic process"/>
    <property type="evidence" value="ECO:0007669"/>
    <property type="project" value="TreeGrafter"/>
</dbReference>
<name>A0A2R6Y4H7_9BACL</name>
<evidence type="ECO:0000256" key="3">
    <source>
        <dbReference type="ARBA" id="ARBA00022833"/>
    </source>
</evidence>
<dbReference type="InterPro" id="IPR043135">
    <property type="entry name" value="Fur_C"/>
</dbReference>
<evidence type="ECO:0000256" key="7">
    <source>
        <dbReference type="PIRSR" id="PIRSR602481-1"/>
    </source>
</evidence>
<dbReference type="Gene3D" id="3.30.1490.190">
    <property type="match status" value="1"/>
</dbReference>
<dbReference type="CDD" id="cd07153">
    <property type="entry name" value="Fur_like"/>
    <property type="match status" value="1"/>
</dbReference>
<dbReference type="InterPro" id="IPR002481">
    <property type="entry name" value="FUR"/>
</dbReference>
<dbReference type="EMBL" id="PEBX01000005">
    <property type="protein sequence ID" value="PTQ57581.1"/>
    <property type="molecule type" value="Genomic_DNA"/>
</dbReference>
<dbReference type="GO" id="GO:0045892">
    <property type="term" value="P:negative regulation of DNA-templated transcription"/>
    <property type="evidence" value="ECO:0007669"/>
    <property type="project" value="TreeGrafter"/>
</dbReference>
<keyword evidence="4" id="KW-0805">Transcription regulation</keyword>
<keyword evidence="7" id="KW-0479">Metal-binding</keyword>
<accession>A0A2R6Y4H7</accession>
<feature type="binding site" evidence="7">
    <location>
        <position position="120"/>
    </location>
    <ligand>
        <name>Zn(2+)</name>
        <dbReference type="ChEBI" id="CHEBI:29105"/>
    </ligand>
</feature>
<dbReference type="GO" id="GO:0000976">
    <property type="term" value="F:transcription cis-regulatory region binding"/>
    <property type="evidence" value="ECO:0007669"/>
    <property type="project" value="TreeGrafter"/>
</dbReference>